<dbReference type="PANTHER" id="PTHR48111:SF1">
    <property type="entry name" value="TWO-COMPONENT RESPONSE REGULATOR ORR33"/>
    <property type="match status" value="1"/>
</dbReference>
<evidence type="ECO:0000256" key="5">
    <source>
        <dbReference type="ARBA" id="ARBA00023163"/>
    </source>
</evidence>
<evidence type="ECO:0000256" key="3">
    <source>
        <dbReference type="ARBA" id="ARBA00023015"/>
    </source>
</evidence>
<dbReference type="GO" id="GO:0005829">
    <property type="term" value="C:cytosol"/>
    <property type="evidence" value="ECO:0007669"/>
    <property type="project" value="TreeGrafter"/>
</dbReference>
<dbReference type="InterPro" id="IPR039420">
    <property type="entry name" value="WalR-like"/>
</dbReference>
<accession>A0A849SG27</accession>
<dbReference type="EMBL" id="JABFRW010000108">
    <property type="protein sequence ID" value="NOT34312.1"/>
    <property type="molecule type" value="Genomic_DNA"/>
</dbReference>
<organism evidence="9 10">
    <name type="scientific">Eiseniibacteriota bacterium</name>
    <dbReference type="NCBI Taxonomy" id="2212470"/>
    <lineage>
        <taxon>Bacteria</taxon>
        <taxon>Candidatus Eiseniibacteriota</taxon>
    </lineage>
</organism>
<keyword evidence="4" id="KW-0238">DNA-binding</keyword>
<evidence type="ECO:0000313" key="9">
    <source>
        <dbReference type="EMBL" id="NOT34312.1"/>
    </source>
</evidence>
<evidence type="ECO:0000256" key="1">
    <source>
        <dbReference type="ARBA" id="ARBA00022553"/>
    </source>
</evidence>
<protein>
    <submittedName>
        <fullName evidence="9">Response regulator</fullName>
    </submittedName>
</protein>
<feature type="compositionally biased region" description="Low complexity" evidence="7">
    <location>
        <begin position="134"/>
        <end position="166"/>
    </location>
</feature>
<feature type="region of interest" description="Disordered" evidence="7">
    <location>
        <begin position="127"/>
        <end position="173"/>
    </location>
</feature>
<sequence>MPHILIVEDEATMSWALSEGLADDGFTIDTFRTAEEAWRWLQGSRSDLVISDLRLPGMSGLELARKLRRGRHAQPVIIVTAYGSSETLRDLRSAGVYECLPKPFRMEHLRQAVHRALETALAARSARRTRTARATKASNSTRIVPASNAAGATRRSTTRPAASRATRSVRRAA</sequence>
<gene>
    <name evidence="9" type="ORF">HOP12_09105</name>
</gene>
<dbReference type="AlphaFoldDB" id="A0A849SG27"/>
<dbReference type="GO" id="GO:0000156">
    <property type="term" value="F:phosphorelay response regulator activity"/>
    <property type="evidence" value="ECO:0007669"/>
    <property type="project" value="TreeGrafter"/>
</dbReference>
<dbReference type="GO" id="GO:0032993">
    <property type="term" value="C:protein-DNA complex"/>
    <property type="evidence" value="ECO:0007669"/>
    <property type="project" value="TreeGrafter"/>
</dbReference>
<dbReference type="GO" id="GO:0006355">
    <property type="term" value="P:regulation of DNA-templated transcription"/>
    <property type="evidence" value="ECO:0007669"/>
    <property type="project" value="TreeGrafter"/>
</dbReference>
<dbReference type="SMART" id="SM00448">
    <property type="entry name" value="REC"/>
    <property type="match status" value="1"/>
</dbReference>
<evidence type="ECO:0000313" key="10">
    <source>
        <dbReference type="Proteomes" id="UP000580839"/>
    </source>
</evidence>
<dbReference type="Pfam" id="PF00072">
    <property type="entry name" value="Response_reg"/>
    <property type="match status" value="1"/>
</dbReference>
<reference evidence="9 10" key="1">
    <citation type="submission" date="2020-04" db="EMBL/GenBank/DDBJ databases">
        <title>Metagenomic profiling of ammonia- and methane-oxidizing microorganisms in a Dutch drinking water treatment plant.</title>
        <authorList>
            <person name="Poghosyan L."/>
            <person name="Leucker S."/>
        </authorList>
    </citation>
    <scope>NUCLEOTIDE SEQUENCE [LARGE SCALE GENOMIC DNA]</scope>
    <source>
        <strain evidence="9">S-RSF-IL-03</strain>
    </source>
</reference>
<name>A0A849SG27_UNCEI</name>
<evidence type="ECO:0000259" key="8">
    <source>
        <dbReference type="PROSITE" id="PS50110"/>
    </source>
</evidence>
<dbReference type="GO" id="GO:0000976">
    <property type="term" value="F:transcription cis-regulatory region binding"/>
    <property type="evidence" value="ECO:0007669"/>
    <property type="project" value="TreeGrafter"/>
</dbReference>
<dbReference type="Proteomes" id="UP000580839">
    <property type="component" value="Unassembled WGS sequence"/>
</dbReference>
<keyword evidence="2" id="KW-0902">Two-component regulatory system</keyword>
<dbReference type="Gene3D" id="3.40.50.2300">
    <property type="match status" value="1"/>
</dbReference>
<keyword evidence="3" id="KW-0805">Transcription regulation</keyword>
<dbReference type="PROSITE" id="PS50110">
    <property type="entry name" value="RESPONSE_REGULATORY"/>
    <property type="match status" value="1"/>
</dbReference>
<evidence type="ECO:0000256" key="6">
    <source>
        <dbReference type="PROSITE-ProRule" id="PRU00169"/>
    </source>
</evidence>
<dbReference type="CDD" id="cd00156">
    <property type="entry name" value="REC"/>
    <property type="match status" value="1"/>
</dbReference>
<evidence type="ECO:0000256" key="2">
    <source>
        <dbReference type="ARBA" id="ARBA00023012"/>
    </source>
</evidence>
<comment type="caution">
    <text evidence="9">The sequence shown here is derived from an EMBL/GenBank/DDBJ whole genome shotgun (WGS) entry which is preliminary data.</text>
</comment>
<dbReference type="PANTHER" id="PTHR48111">
    <property type="entry name" value="REGULATOR OF RPOS"/>
    <property type="match status" value="1"/>
</dbReference>
<keyword evidence="1 6" id="KW-0597">Phosphoprotein</keyword>
<evidence type="ECO:0000256" key="4">
    <source>
        <dbReference type="ARBA" id="ARBA00023125"/>
    </source>
</evidence>
<dbReference type="InterPro" id="IPR001789">
    <property type="entry name" value="Sig_transdc_resp-reg_receiver"/>
</dbReference>
<feature type="domain" description="Response regulatory" evidence="8">
    <location>
        <begin position="3"/>
        <end position="117"/>
    </location>
</feature>
<keyword evidence="5" id="KW-0804">Transcription</keyword>
<evidence type="ECO:0000256" key="7">
    <source>
        <dbReference type="SAM" id="MobiDB-lite"/>
    </source>
</evidence>
<dbReference type="SUPFAM" id="SSF52172">
    <property type="entry name" value="CheY-like"/>
    <property type="match status" value="1"/>
</dbReference>
<dbReference type="InterPro" id="IPR011006">
    <property type="entry name" value="CheY-like_superfamily"/>
</dbReference>
<proteinExistence type="predicted"/>
<feature type="modified residue" description="4-aspartylphosphate" evidence="6">
    <location>
        <position position="52"/>
    </location>
</feature>